<dbReference type="Gene3D" id="3.40.50.410">
    <property type="entry name" value="von Willebrand factor, type A domain"/>
    <property type="match status" value="1"/>
</dbReference>
<dbReference type="PANTHER" id="PTHR47824:SF3">
    <property type="entry name" value="UBIQUITIN-LIKE DOMAIN-CONTAINING PROTEIN"/>
    <property type="match status" value="1"/>
</dbReference>
<organism evidence="1 2">
    <name type="scientific">Mytilus galloprovincialis</name>
    <name type="common">Mediterranean mussel</name>
    <dbReference type="NCBI Taxonomy" id="29158"/>
    <lineage>
        <taxon>Eukaryota</taxon>
        <taxon>Metazoa</taxon>
        <taxon>Spiralia</taxon>
        <taxon>Lophotrochozoa</taxon>
        <taxon>Mollusca</taxon>
        <taxon>Bivalvia</taxon>
        <taxon>Autobranchia</taxon>
        <taxon>Pteriomorphia</taxon>
        <taxon>Mytilida</taxon>
        <taxon>Mytiloidea</taxon>
        <taxon>Mytilidae</taxon>
        <taxon>Mytilinae</taxon>
        <taxon>Mytilus</taxon>
    </lineage>
</organism>
<reference evidence="1" key="1">
    <citation type="submission" date="2018-11" db="EMBL/GenBank/DDBJ databases">
        <authorList>
            <person name="Alioto T."/>
            <person name="Alioto T."/>
        </authorList>
    </citation>
    <scope>NUCLEOTIDE SEQUENCE</scope>
</reference>
<proteinExistence type="predicted"/>
<dbReference type="InterPro" id="IPR036465">
    <property type="entry name" value="vWFA_dom_sf"/>
</dbReference>
<dbReference type="EMBL" id="UYJE01001118">
    <property type="protein sequence ID" value="VDH99269.1"/>
    <property type="molecule type" value="Genomic_DNA"/>
</dbReference>
<accession>A0A8B6C485</accession>
<dbReference type="AlphaFoldDB" id="A0A8B6C485"/>
<evidence type="ECO:0000313" key="2">
    <source>
        <dbReference type="Proteomes" id="UP000596742"/>
    </source>
</evidence>
<sequence length="170" mass="19311">MKIVMKPLQYIKDLRYLHTAVKLLQNLKETCHRLLRDIPNIRIGIIAHGDFCDNHNYVIKIQDLTSDVQKLVDFAAGTPATGGGDTPECYELVLQKAQQLDWTEDSAKALVVIGDCEPHPPSYTDQKINWHDELNALKAMEVKAVAFGVEVYNIQIHKYVLTTNKKKPEE</sequence>
<comment type="caution">
    <text evidence="1">The sequence shown here is derived from an EMBL/GenBank/DDBJ whole genome shotgun (WGS) entry which is preliminary data.</text>
</comment>
<dbReference type="Proteomes" id="UP000596742">
    <property type="component" value="Unassembled WGS sequence"/>
</dbReference>
<gene>
    <name evidence="1" type="ORF">MGAL_10B063964</name>
</gene>
<name>A0A8B6C485_MYTGA</name>
<evidence type="ECO:0008006" key="3">
    <source>
        <dbReference type="Google" id="ProtNLM"/>
    </source>
</evidence>
<dbReference type="PANTHER" id="PTHR47824">
    <property type="entry name" value="UBIQUITIN-LIKE DOMAIN-CONTAINING PROTEIN"/>
    <property type="match status" value="1"/>
</dbReference>
<keyword evidence="2" id="KW-1185">Reference proteome</keyword>
<evidence type="ECO:0000313" key="1">
    <source>
        <dbReference type="EMBL" id="VDH99269.1"/>
    </source>
</evidence>
<dbReference type="OrthoDB" id="20889at2759"/>
<dbReference type="SUPFAM" id="SSF53300">
    <property type="entry name" value="vWA-like"/>
    <property type="match status" value="1"/>
</dbReference>
<protein>
    <recommendedName>
        <fullName evidence="3">VWFA domain-containing protein</fullName>
    </recommendedName>
</protein>